<name>A0AA42C7I7_9BACT</name>
<reference evidence="1" key="1">
    <citation type="submission" date="2022-10" db="EMBL/GenBank/DDBJ databases">
        <title>Gaoshiqiia sediminis gen. nov., sp. nov., isolated from coastal sediment.</title>
        <authorList>
            <person name="Yu W.X."/>
            <person name="Mu D.S."/>
            <person name="Du J.Z."/>
            <person name="Liang Y.Q."/>
        </authorList>
    </citation>
    <scope>NUCLEOTIDE SEQUENCE</scope>
    <source>
        <strain evidence="1">A06</strain>
    </source>
</reference>
<dbReference type="EMBL" id="JAPAAF010000085">
    <property type="protein sequence ID" value="MCW0485028.1"/>
    <property type="molecule type" value="Genomic_DNA"/>
</dbReference>
<evidence type="ECO:0000313" key="2">
    <source>
        <dbReference type="Proteomes" id="UP001163821"/>
    </source>
</evidence>
<evidence type="ECO:0000313" key="1">
    <source>
        <dbReference type="EMBL" id="MCW0485028.1"/>
    </source>
</evidence>
<comment type="caution">
    <text evidence="1">The sequence shown here is derived from an EMBL/GenBank/DDBJ whole genome shotgun (WGS) entry which is preliminary data.</text>
</comment>
<accession>A0AA42C7I7</accession>
<dbReference type="RefSeq" id="WP_282593613.1">
    <property type="nucleotide sequence ID" value="NZ_JAPAAF010000085.1"/>
</dbReference>
<protein>
    <submittedName>
        <fullName evidence="1">Uncharacterized protein</fullName>
    </submittedName>
</protein>
<organism evidence="1 2">
    <name type="scientific">Gaoshiqia sediminis</name>
    <dbReference type="NCBI Taxonomy" id="2986998"/>
    <lineage>
        <taxon>Bacteria</taxon>
        <taxon>Pseudomonadati</taxon>
        <taxon>Bacteroidota</taxon>
        <taxon>Bacteroidia</taxon>
        <taxon>Marinilabiliales</taxon>
        <taxon>Prolixibacteraceae</taxon>
        <taxon>Gaoshiqia</taxon>
    </lineage>
</organism>
<keyword evidence="2" id="KW-1185">Reference proteome</keyword>
<dbReference type="Proteomes" id="UP001163821">
    <property type="component" value="Unassembled WGS sequence"/>
</dbReference>
<sequence length="92" mass="10958">MMGNSKGYRYHFSSAQKQYHYFNDKGVAYSMENKYLPSSEERKNIKPGDKFLVIFNKDGSQLYFDYPILDSLDFEKNIKIIEELRNQKSNKK</sequence>
<proteinExistence type="predicted"/>
<gene>
    <name evidence="1" type="ORF">N2K84_20030</name>
</gene>
<dbReference type="AlphaFoldDB" id="A0AA42C7I7"/>